<evidence type="ECO:0000256" key="2">
    <source>
        <dbReference type="ARBA" id="ARBA00022670"/>
    </source>
</evidence>
<dbReference type="Gene3D" id="3.40.50.200">
    <property type="entry name" value="Peptidase S8/S53 domain"/>
    <property type="match status" value="2"/>
</dbReference>
<name>A0A2G6MR50_9BACT</name>
<dbReference type="GO" id="GO:0005509">
    <property type="term" value="F:calcium ion binding"/>
    <property type="evidence" value="ECO:0007669"/>
    <property type="project" value="InterPro"/>
</dbReference>
<proteinExistence type="inferred from homology"/>
<dbReference type="PROSITE" id="PS50060">
    <property type="entry name" value="MAM_2"/>
    <property type="match status" value="1"/>
</dbReference>
<feature type="domain" description="MAM" evidence="8">
    <location>
        <begin position="494"/>
        <end position="622"/>
    </location>
</feature>
<dbReference type="InterPro" id="IPR023828">
    <property type="entry name" value="Peptidase_S8_Ser-AS"/>
</dbReference>
<dbReference type="InterPro" id="IPR003367">
    <property type="entry name" value="Thrombospondin_3-like_rpt"/>
</dbReference>
<evidence type="ECO:0000256" key="7">
    <source>
        <dbReference type="RuleBase" id="RU003355"/>
    </source>
</evidence>
<dbReference type="InterPro" id="IPR036852">
    <property type="entry name" value="Peptidase_S8/S53_dom_sf"/>
</dbReference>
<organism evidence="9 10">
    <name type="scientific">Desulfobacter postgatei</name>
    <dbReference type="NCBI Taxonomy" id="2293"/>
    <lineage>
        <taxon>Bacteria</taxon>
        <taxon>Pseudomonadati</taxon>
        <taxon>Thermodesulfobacteriota</taxon>
        <taxon>Desulfobacteria</taxon>
        <taxon>Desulfobacterales</taxon>
        <taxon>Desulfobacteraceae</taxon>
        <taxon>Desulfobacter</taxon>
    </lineage>
</organism>
<comment type="similarity">
    <text evidence="1 6 7">Belongs to the peptidase S8 family.</text>
</comment>
<keyword evidence="3" id="KW-0732">Signal</keyword>
<dbReference type="InterPro" id="IPR051048">
    <property type="entry name" value="Peptidase_S8/S53_subtilisin"/>
</dbReference>
<evidence type="ECO:0000313" key="10">
    <source>
        <dbReference type="Proteomes" id="UP000231203"/>
    </source>
</evidence>
<dbReference type="Proteomes" id="UP000231203">
    <property type="component" value="Unassembled WGS sequence"/>
</dbReference>
<dbReference type="InterPro" id="IPR013320">
    <property type="entry name" value="ConA-like_dom_sf"/>
</dbReference>
<dbReference type="InterPro" id="IPR023827">
    <property type="entry name" value="Peptidase_S8_Asp-AS"/>
</dbReference>
<dbReference type="Gene3D" id="4.10.1080.10">
    <property type="entry name" value="TSP type-3 repeat"/>
    <property type="match status" value="1"/>
</dbReference>
<dbReference type="GO" id="GO:0006508">
    <property type="term" value="P:proteolysis"/>
    <property type="evidence" value="ECO:0007669"/>
    <property type="project" value="UniProtKB-KW"/>
</dbReference>
<dbReference type="Pfam" id="PF02412">
    <property type="entry name" value="TSP_3"/>
    <property type="match status" value="1"/>
</dbReference>
<dbReference type="Gene3D" id="2.60.120.200">
    <property type="match status" value="1"/>
</dbReference>
<dbReference type="PANTHER" id="PTHR43399:SF4">
    <property type="entry name" value="CELL WALL-ASSOCIATED PROTEASE"/>
    <property type="match status" value="1"/>
</dbReference>
<evidence type="ECO:0000256" key="1">
    <source>
        <dbReference type="ARBA" id="ARBA00011073"/>
    </source>
</evidence>
<keyword evidence="4 6" id="KW-0378">Hydrolase</keyword>
<dbReference type="SUPFAM" id="SSF49899">
    <property type="entry name" value="Concanavalin A-like lectins/glucanases"/>
    <property type="match status" value="1"/>
</dbReference>
<dbReference type="PANTHER" id="PTHR43399">
    <property type="entry name" value="SUBTILISIN-RELATED"/>
    <property type="match status" value="1"/>
</dbReference>
<evidence type="ECO:0000256" key="3">
    <source>
        <dbReference type="ARBA" id="ARBA00022729"/>
    </source>
</evidence>
<dbReference type="InterPro" id="IPR000998">
    <property type="entry name" value="MAM_dom"/>
</dbReference>
<protein>
    <recommendedName>
        <fullName evidence="8">MAM domain-containing protein</fullName>
    </recommendedName>
</protein>
<accession>A0A2G6MR50</accession>
<dbReference type="GO" id="GO:0016020">
    <property type="term" value="C:membrane"/>
    <property type="evidence" value="ECO:0007669"/>
    <property type="project" value="InterPro"/>
</dbReference>
<dbReference type="InterPro" id="IPR028974">
    <property type="entry name" value="TSP_type-3_rpt"/>
</dbReference>
<keyword evidence="2 6" id="KW-0645">Protease</keyword>
<dbReference type="EMBL" id="PDTI01000043">
    <property type="protein sequence ID" value="PIE62440.1"/>
    <property type="molecule type" value="Genomic_DNA"/>
</dbReference>
<sequence>MKAYVISGITLLLLISLLIPGQAFAGKTAKKMSPKAYILSIDQTKAKSALNTILKTQKEIGPKRFTTLSKYTGRDYYVVNIKDTEQRLKKQLLKISEDAPGVTLSPPAYRYFDNTLPNDPEFARQWCHVNLVTKGFDMASDAAWEITTGSSDVIVAVLDSGVDYLHPELAPNMWINENEIAGNNIDDDGNGYVDDIYGIDTGCNDSNPMDFHGHGTHCAGIIGAVGNNDLGVAGINWQVKLMAVKGFPLEGPMSMEMELEALNYILYMKTEANCNIVAVNASFGYSGAPDTNERDAIDALGQAGILFIAAAGNEGEDNDGDPQFVHYPSSYDLDNIIAVAATTELGGLASFSNYGATSVDLGAPGDEILSTMLHTVETISYDVNPETAVFYDDLESGAVNFTLEGPWAITEENASTPSHALSDSPGTDYGVSSDVAATSRIIDLSGETTELALGLKAMHEIELAWDKLQVWYLAPPILGDIAQDAIIPQAWRITQENAASGNSSWTDSPGGNYSSNTNQWLLSPVVDLSSAPDNIQFSFKLTGEIEGLHDSFTVYFSGDNGVTRSEPVFSIDGDYSSGWQEFSAVIPEAYRTDTFRAIFVLTSDDSVNKDGYYLDDIKIASGDEVLFYDDVENGVGLWREPRSGAVFPVPSKWEAAGEFSGSSEGCFKSYAYEIPEKYFWDGFRFKFVMHSDSGNQMDGVYIDDIGIGLPEKIYGYKYMSGTSMATPQVTGAAALVAAAFGGISADDIKTRILDGAVPVNVLAGKTLTGRHLNLFGALSDLSLDSDNDTIPDYLDNCALTPNTDQRDTDNDGFGNMCDCDLDNDNIVRFSDFSLFREAWNTTDPDAGFRPRAVPLFTPVI</sequence>
<feature type="active site" description="Charge relay system" evidence="6">
    <location>
        <position position="723"/>
    </location>
</feature>
<dbReference type="InterPro" id="IPR000209">
    <property type="entry name" value="Peptidase_S8/S53_dom"/>
</dbReference>
<dbReference type="SUPFAM" id="SSF52743">
    <property type="entry name" value="Subtilisin-like"/>
    <property type="match status" value="1"/>
</dbReference>
<evidence type="ECO:0000259" key="8">
    <source>
        <dbReference type="PROSITE" id="PS50060"/>
    </source>
</evidence>
<dbReference type="CDD" id="cd07473">
    <property type="entry name" value="Peptidases_S8_Subtilisin_like"/>
    <property type="match status" value="1"/>
</dbReference>
<dbReference type="InterPro" id="IPR022398">
    <property type="entry name" value="Peptidase_S8_His-AS"/>
</dbReference>
<feature type="active site" description="Charge relay system" evidence="6">
    <location>
        <position position="214"/>
    </location>
</feature>
<dbReference type="InterPro" id="IPR034204">
    <property type="entry name" value="PfSUB1-like_cat_dom"/>
</dbReference>
<dbReference type="PROSITE" id="PS51892">
    <property type="entry name" value="SUBTILASE"/>
    <property type="match status" value="1"/>
</dbReference>
<evidence type="ECO:0000256" key="4">
    <source>
        <dbReference type="ARBA" id="ARBA00022801"/>
    </source>
</evidence>
<dbReference type="Pfam" id="PF00082">
    <property type="entry name" value="Peptidase_S8"/>
    <property type="match status" value="2"/>
</dbReference>
<comment type="caution">
    <text evidence="9">The sequence shown here is derived from an EMBL/GenBank/DDBJ whole genome shotgun (WGS) entry which is preliminary data.</text>
</comment>
<dbReference type="GO" id="GO:0007155">
    <property type="term" value="P:cell adhesion"/>
    <property type="evidence" value="ECO:0007669"/>
    <property type="project" value="InterPro"/>
</dbReference>
<dbReference type="NCBIfam" id="NF038128">
    <property type="entry name" value="choice_anch_J"/>
    <property type="match status" value="1"/>
</dbReference>
<evidence type="ECO:0000256" key="5">
    <source>
        <dbReference type="ARBA" id="ARBA00022825"/>
    </source>
</evidence>
<dbReference type="PROSITE" id="PS00136">
    <property type="entry name" value="SUBTILASE_ASP"/>
    <property type="match status" value="1"/>
</dbReference>
<feature type="active site" description="Charge relay system" evidence="6">
    <location>
        <position position="159"/>
    </location>
</feature>
<dbReference type="SUPFAM" id="SSF103647">
    <property type="entry name" value="TSP type-3 repeat"/>
    <property type="match status" value="1"/>
</dbReference>
<dbReference type="InterPro" id="IPR015500">
    <property type="entry name" value="Peptidase_S8_subtilisin-rel"/>
</dbReference>
<dbReference type="GO" id="GO:0004252">
    <property type="term" value="F:serine-type endopeptidase activity"/>
    <property type="evidence" value="ECO:0007669"/>
    <property type="project" value="UniProtKB-UniRule"/>
</dbReference>
<dbReference type="AlphaFoldDB" id="A0A2G6MR50"/>
<dbReference type="PROSITE" id="PS00137">
    <property type="entry name" value="SUBTILASE_HIS"/>
    <property type="match status" value="1"/>
</dbReference>
<dbReference type="PROSITE" id="PS00138">
    <property type="entry name" value="SUBTILASE_SER"/>
    <property type="match status" value="1"/>
</dbReference>
<evidence type="ECO:0000256" key="6">
    <source>
        <dbReference type="PROSITE-ProRule" id="PRU01240"/>
    </source>
</evidence>
<dbReference type="PRINTS" id="PR00723">
    <property type="entry name" value="SUBTILISIN"/>
</dbReference>
<evidence type="ECO:0000313" key="9">
    <source>
        <dbReference type="EMBL" id="PIE62440.1"/>
    </source>
</evidence>
<reference evidence="9 10" key="1">
    <citation type="submission" date="2017-10" db="EMBL/GenBank/DDBJ databases">
        <title>Novel microbial diversity and functional potential in the marine mammal oral microbiome.</title>
        <authorList>
            <person name="Dudek N.K."/>
            <person name="Sun C.L."/>
            <person name="Burstein D."/>
            <person name="Kantor R.S."/>
            <person name="Aliaga Goltsman D.S."/>
            <person name="Bik E.M."/>
            <person name="Thomas B.C."/>
            <person name="Banfield J.F."/>
            <person name="Relman D.A."/>
        </authorList>
    </citation>
    <scope>NUCLEOTIDE SEQUENCE [LARGE SCALE GENOMIC DNA]</scope>
    <source>
        <strain evidence="9">DOLJORAL78_47_202</strain>
    </source>
</reference>
<gene>
    <name evidence="9" type="ORF">CSA25_05100</name>
</gene>
<keyword evidence="5 6" id="KW-0720">Serine protease</keyword>